<evidence type="ECO:0000313" key="2">
    <source>
        <dbReference type="Proteomes" id="UP001177021"/>
    </source>
</evidence>
<dbReference type="EMBL" id="CASHSV030000409">
    <property type="protein sequence ID" value="CAJ2661853.1"/>
    <property type="molecule type" value="Genomic_DNA"/>
</dbReference>
<proteinExistence type="predicted"/>
<dbReference type="Proteomes" id="UP001177021">
    <property type="component" value="Unassembled WGS sequence"/>
</dbReference>
<gene>
    <name evidence="1" type="ORF">MILVUS5_LOCUS27496</name>
</gene>
<organism evidence="1 2">
    <name type="scientific">Trifolium pratense</name>
    <name type="common">Red clover</name>
    <dbReference type="NCBI Taxonomy" id="57577"/>
    <lineage>
        <taxon>Eukaryota</taxon>
        <taxon>Viridiplantae</taxon>
        <taxon>Streptophyta</taxon>
        <taxon>Embryophyta</taxon>
        <taxon>Tracheophyta</taxon>
        <taxon>Spermatophyta</taxon>
        <taxon>Magnoliopsida</taxon>
        <taxon>eudicotyledons</taxon>
        <taxon>Gunneridae</taxon>
        <taxon>Pentapetalae</taxon>
        <taxon>rosids</taxon>
        <taxon>fabids</taxon>
        <taxon>Fabales</taxon>
        <taxon>Fabaceae</taxon>
        <taxon>Papilionoideae</taxon>
        <taxon>50 kb inversion clade</taxon>
        <taxon>NPAAA clade</taxon>
        <taxon>Hologalegina</taxon>
        <taxon>IRL clade</taxon>
        <taxon>Trifolieae</taxon>
        <taxon>Trifolium</taxon>
    </lineage>
</organism>
<protein>
    <submittedName>
        <fullName evidence="1">Uncharacterized protein</fullName>
    </submittedName>
</protein>
<reference evidence="1" key="1">
    <citation type="submission" date="2023-10" db="EMBL/GenBank/DDBJ databases">
        <authorList>
            <person name="Rodriguez Cubillos JULIANA M."/>
            <person name="De Vega J."/>
        </authorList>
    </citation>
    <scope>NUCLEOTIDE SEQUENCE</scope>
</reference>
<comment type="caution">
    <text evidence="1">The sequence shown here is derived from an EMBL/GenBank/DDBJ whole genome shotgun (WGS) entry which is preliminary data.</text>
</comment>
<name>A0ACB0KZN5_TRIPR</name>
<evidence type="ECO:0000313" key="1">
    <source>
        <dbReference type="EMBL" id="CAJ2661853.1"/>
    </source>
</evidence>
<accession>A0ACB0KZN5</accession>
<keyword evidence="2" id="KW-1185">Reference proteome</keyword>
<sequence length="585" mass="65569">MEKSEVTRPITIILDGSKSNYNQWSEAISGFLKGRRLWRYVTGDKKCPTRSVGETDETYADKLEEWDNKNHQIITWFRNTSIQSIHLQFGRFETAKEVWDHLKQRYTISDLSHQYQLLKDLSNLKQQSGQPVYEFLAQMEVIWNQLASCEPSLKDATDLKTYETHRNRIRLIQFLMALTDYYEPVRASLLHQNPLPTLENALPCLKSEETRLGLVRQQVDHAFAVTNKPTKYCRRCRKSDHSFSDCPMVECHNCNKKGHIATNCCRYCKTHGHLIHNCPTRPPRSDQNRNQPSSNSLRPALATAAATNVSVESSQPAFSVTDLESLLRQLLPSGNTLVALSTTPGNAKWYFVSACCNHMTSTSNLFSSLSKNDITRSIHTADGSLMNVSHKGFISMSNLSLPNTYLIPKLNFNLISVGQLCDLGYELTFSSSGCRVQDTQTGHLIGTGCKIGRLFELTQLHVPHESNICAASIDSSIQLWHRRLAHSSISKLRPLVSQGYLGSINNESLDCTACQTAKQPALSFNKSASILASPFDLVHSDIWGPAPTPSMGGQESENTLGERSKNVLESSRLSALDRKILSNCI</sequence>